<keyword evidence="1" id="KW-1133">Transmembrane helix</keyword>
<evidence type="ECO:0000313" key="3">
    <source>
        <dbReference type="EMBL" id="CAB4194962.1"/>
    </source>
</evidence>
<evidence type="ECO:0000256" key="1">
    <source>
        <dbReference type="SAM" id="Phobius"/>
    </source>
</evidence>
<protein>
    <submittedName>
        <fullName evidence="3">Uncharacterized protein</fullName>
    </submittedName>
</protein>
<evidence type="ECO:0000313" key="2">
    <source>
        <dbReference type="EMBL" id="CAB4168226.1"/>
    </source>
</evidence>
<keyword evidence="1" id="KW-0812">Transmembrane</keyword>
<proteinExistence type="predicted"/>
<sequence length="55" mass="5940">MKEVRIYQLANTVLACASVALGMSVEGWGHDVLLFAAGLMFGFLVTEVLHEGESK</sequence>
<keyword evidence="1" id="KW-0472">Membrane</keyword>
<dbReference type="EMBL" id="LR796819">
    <property type="protein sequence ID" value="CAB4168226.1"/>
    <property type="molecule type" value="Genomic_DNA"/>
</dbReference>
<accession>A0A6J5RG52</accession>
<dbReference type="EMBL" id="LR797358">
    <property type="protein sequence ID" value="CAB4205254.1"/>
    <property type="molecule type" value="Genomic_DNA"/>
</dbReference>
<dbReference type="EMBL" id="LR797223">
    <property type="protein sequence ID" value="CAB4194962.1"/>
    <property type="molecule type" value="Genomic_DNA"/>
</dbReference>
<name>A0A6J5RG52_9CAUD</name>
<dbReference type="EMBL" id="LR798457">
    <property type="protein sequence ID" value="CAB5238100.1"/>
    <property type="molecule type" value="Genomic_DNA"/>
</dbReference>
<organism evidence="3">
    <name type="scientific">uncultured Caudovirales phage</name>
    <dbReference type="NCBI Taxonomy" id="2100421"/>
    <lineage>
        <taxon>Viruses</taxon>
        <taxon>Duplodnaviria</taxon>
        <taxon>Heunggongvirae</taxon>
        <taxon>Uroviricota</taxon>
        <taxon>Caudoviricetes</taxon>
        <taxon>Peduoviridae</taxon>
        <taxon>Maltschvirus</taxon>
        <taxon>Maltschvirus maltsch</taxon>
    </lineage>
</organism>
<gene>
    <name evidence="3" type="ORF">UFOVP1276_14</name>
    <name evidence="4" type="ORF">UFOVP1403_52</name>
    <name evidence="5" type="ORF">UFOVP1507_36</name>
    <name evidence="2" type="ORF">UFOVP875_45</name>
</gene>
<reference evidence="3" key="1">
    <citation type="submission" date="2020-05" db="EMBL/GenBank/DDBJ databases">
        <authorList>
            <person name="Chiriac C."/>
            <person name="Salcher M."/>
            <person name="Ghai R."/>
            <person name="Kavagutti S V."/>
        </authorList>
    </citation>
    <scope>NUCLEOTIDE SEQUENCE</scope>
</reference>
<feature type="transmembrane region" description="Helical" evidence="1">
    <location>
        <begin position="32"/>
        <end position="49"/>
    </location>
</feature>
<evidence type="ECO:0000313" key="5">
    <source>
        <dbReference type="EMBL" id="CAB5238100.1"/>
    </source>
</evidence>
<dbReference type="PROSITE" id="PS51257">
    <property type="entry name" value="PROKAR_LIPOPROTEIN"/>
    <property type="match status" value="1"/>
</dbReference>
<evidence type="ECO:0000313" key="4">
    <source>
        <dbReference type="EMBL" id="CAB4205254.1"/>
    </source>
</evidence>